<proteinExistence type="predicted"/>
<keyword evidence="3" id="KW-1185">Reference proteome</keyword>
<reference evidence="2 3" key="1">
    <citation type="journal article" date="2018" name="Nat. Ecol. Evol.">
        <title>Pezizomycetes genomes reveal the molecular basis of ectomycorrhizal truffle lifestyle.</title>
        <authorList>
            <person name="Murat C."/>
            <person name="Payen T."/>
            <person name="Noel B."/>
            <person name="Kuo A."/>
            <person name="Morin E."/>
            <person name="Chen J."/>
            <person name="Kohler A."/>
            <person name="Krizsan K."/>
            <person name="Balestrini R."/>
            <person name="Da Silva C."/>
            <person name="Montanini B."/>
            <person name="Hainaut M."/>
            <person name="Levati E."/>
            <person name="Barry K.W."/>
            <person name="Belfiori B."/>
            <person name="Cichocki N."/>
            <person name="Clum A."/>
            <person name="Dockter R.B."/>
            <person name="Fauchery L."/>
            <person name="Guy J."/>
            <person name="Iotti M."/>
            <person name="Le Tacon F."/>
            <person name="Lindquist E.A."/>
            <person name="Lipzen A."/>
            <person name="Malagnac F."/>
            <person name="Mello A."/>
            <person name="Molinier V."/>
            <person name="Miyauchi S."/>
            <person name="Poulain J."/>
            <person name="Riccioni C."/>
            <person name="Rubini A."/>
            <person name="Sitrit Y."/>
            <person name="Splivallo R."/>
            <person name="Traeger S."/>
            <person name="Wang M."/>
            <person name="Zifcakova L."/>
            <person name="Wipf D."/>
            <person name="Zambonelli A."/>
            <person name="Paolocci F."/>
            <person name="Nowrousian M."/>
            <person name="Ottonello S."/>
            <person name="Baldrian P."/>
            <person name="Spatafora J.W."/>
            <person name="Henrissat B."/>
            <person name="Nagy L.G."/>
            <person name="Aury J.M."/>
            <person name="Wincker P."/>
            <person name="Grigoriev I.V."/>
            <person name="Bonfante P."/>
            <person name="Martin F.M."/>
        </authorList>
    </citation>
    <scope>NUCLEOTIDE SEQUENCE [LARGE SCALE GENOMIC DNA]</scope>
    <source>
        <strain evidence="2 3">RN42</strain>
    </source>
</reference>
<gene>
    <name evidence="2" type="ORF">BJ508DRAFT_336075</name>
</gene>
<protein>
    <submittedName>
        <fullName evidence="2">Uncharacterized protein</fullName>
    </submittedName>
</protein>
<dbReference type="AlphaFoldDB" id="A0A3N4HCF0"/>
<sequence length="614" mass="68878">MATIKEYGSLDCQNATKPDNPVRPQHPSQETMPVICSACGEGQRLQSQAASRSLPASVSFTGIVSSTPKTSSTTTSHLSIAPVNATYQPESHQQNTYDPAISPQRQLTSSESLLLTLIHTVLPIATKDDLSFSPKLTSAAGYRWVCRDGYRPPTAWDRKGKKAYKRIKQLSEEEEAELEFAFEMGRLRAVSIGEPAGRKSLGGEVEKEGLGDYGKENDIAEITRSRQKRGINGGRSSFEEPGKKRRRMEVDSQNSDDSEDDEERVVKDVGDNQDSNGMDPTLRVTSVDHRPSTTKRPRPKDRNTLFEASESLLLEQIQTINPGLSPANLTLSLSAAARYGYYWVCTDGYEFPQAKGRRLNKAFAKFSLAECEALCSALENGNLRAEPVADGLEDYRQQSKTVTDREIRLKPCTALLLQEIQTVNPDFTFTDLTLSNHIAAGIGYQWVCKNGYELPLRRNAEYGEAPKKNLLSFTENECKELVTALKQGDFRAKPANDEGRWGRRSRKETEKRRTDNRRSYTEHKTPRALASKELLLEHLKSILPTRLLTLEDVQLRPQGPSTKYRWVFSESYPDFPLLDMAYKQRKVLANFSKGEHAMLKEAIDSGWLRAEAID</sequence>
<dbReference type="EMBL" id="ML119934">
    <property type="protein sequence ID" value="RPA71397.1"/>
    <property type="molecule type" value="Genomic_DNA"/>
</dbReference>
<organism evidence="2 3">
    <name type="scientific">Ascobolus immersus RN42</name>
    <dbReference type="NCBI Taxonomy" id="1160509"/>
    <lineage>
        <taxon>Eukaryota</taxon>
        <taxon>Fungi</taxon>
        <taxon>Dikarya</taxon>
        <taxon>Ascomycota</taxon>
        <taxon>Pezizomycotina</taxon>
        <taxon>Pezizomycetes</taxon>
        <taxon>Pezizales</taxon>
        <taxon>Ascobolaceae</taxon>
        <taxon>Ascobolus</taxon>
    </lineage>
</organism>
<feature type="compositionally biased region" description="Acidic residues" evidence="1">
    <location>
        <begin position="254"/>
        <end position="263"/>
    </location>
</feature>
<feature type="compositionally biased region" description="Basic and acidic residues" evidence="1">
    <location>
        <begin position="493"/>
        <end position="525"/>
    </location>
</feature>
<feature type="region of interest" description="Disordered" evidence="1">
    <location>
        <begin position="196"/>
        <end position="301"/>
    </location>
</feature>
<feature type="compositionally biased region" description="Basic and acidic residues" evidence="1">
    <location>
        <begin position="204"/>
        <end position="224"/>
    </location>
</feature>
<dbReference type="Proteomes" id="UP000275078">
    <property type="component" value="Unassembled WGS sequence"/>
</dbReference>
<accession>A0A3N4HCF0</accession>
<evidence type="ECO:0000313" key="3">
    <source>
        <dbReference type="Proteomes" id="UP000275078"/>
    </source>
</evidence>
<name>A0A3N4HCF0_ASCIM</name>
<feature type="region of interest" description="Disordered" evidence="1">
    <location>
        <begin position="1"/>
        <end position="29"/>
    </location>
</feature>
<evidence type="ECO:0000256" key="1">
    <source>
        <dbReference type="SAM" id="MobiDB-lite"/>
    </source>
</evidence>
<feature type="region of interest" description="Disordered" evidence="1">
    <location>
        <begin position="493"/>
        <end position="526"/>
    </location>
</feature>
<evidence type="ECO:0000313" key="2">
    <source>
        <dbReference type="EMBL" id="RPA71397.1"/>
    </source>
</evidence>